<evidence type="ECO:0000313" key="3">
    <source>
        <dbReference type="Proteomes" id="UP000000707"/>
    </source>
</evidence>
<gene>
    <name evidence="2" type="ORF">CANTEDRAFT_127449</name>
</gene>
<dbReference type="HOGENOM" id="CLU_035743_0_0_1"/>
<dbReference type="STRING" id="590646.G3BDJ6"/>
<sequence>MIDSEAIMKSAPFQGDSSYNLSNTTPELLKFQLQEEHKSKLAQLENDDSTHQYTYNEDYINSSFNNHLQTKLDEGDILIEEIPSLVSTPGSDSDASEASIDSSRKLNYLNLKVLIENSVFEINKLGTKSLISLNSVKKLKQVLEEKTELKKFYLSKLAVSQQFIANVVDEDVDSSILFKIVKTNNLLNTKLIELSEEIGELSLRLSNHNLSCLLLGYIEDIKISNNMNLNSGNTSANYKLIFDKLIGYVASLSVQKNINLPPPNDENDSAEEKFNWLKKCVDTLISSPVSSTQFGHSLTNLTVPTASSSRENSPRAFGNDVTDMNNTSILNESSIFSINPSNTPDQKILSDYKTALNDLRFSHQYLIKEFEYSRENSLKIIQDYRKRVSALEKELQTQKGHDSPTSTDDNSFSIAVAKDQEIAKLKKQLNLLKIDKLGAQNEDGEDDERIKSMSNGILRKEFKKMVNDIQDQYEIELNQERILRQNLQNELSQLKN</sequence>
<dbReference type="EMBL" id="GL996528">
    <property type="protein sequence ID" value="EGV60315.1"/>
    <property type="molecule type" value="Genomic_DNA"/>
</dbReference>
<name>G3BDJ6_CANTC</name>
<evidence type="ECO:0000256" key="1">
    <source>
        <dbReference type="SAM" id="Coils"/>
    </source>
</evidence>
<keyword evidence="1" id="KW-0175">Coiled coil</keyword>
<evidence type="ECO:0000313" key="2">
    <source>
        <dbReference type="EMBL" id="EGV60315.1"/>
    </source>
</evidence>
<dbReference type="OrthoDB" id="3996692at2759"/>
<feature type="coiled-coil region" evidence="1">
    <location>
        <begin position="374"/>
        <end position="442"/>
    </location>
</feature>
<proteinExistence type="predicted"/>
<protein>
    <submittedName>
        <fullName evidence="2">Uncharacterized protein</fullName>
    </submittedName>
</protein>
<dbReference type="eggNOG" id="ENOG502QTTD">
    <property type="taxonomic scope" value="Eukaryota"/>
</dbReference>
<accession>G3BDJ6</accession>
<organism evidence="3">
    <name type="scientific">Candida tenuis (strain ATCC 10573 / BCRC 21748 / CBS 615 / JCM 9827 / NBRC 10315 / NRRL Y-1498 / VKM Y-70)</name>
    <name type="common">Yeast</name>
    <name type="synonym">Yamadazyma tenuis</name>
    <dbReference type="NCBI Taxonomy" id="590646"/>
    <lineage>
        <taxon>Eukaryota</taxon>
        <taxon>Fungi</taxon>
        <taxon>Dikarya</taxon>
        <taxon>Ascomycota</taxon>
        <taxon>Saccharomycotina</taxon>
        <taxon>Pichiomycetes</taxon>
        <taxon>Debaryomycetaceae</taxon>
        <taxon>Yamadazyma</taxon>
    </lineage>
</organism>
<dbReference type="AlphaFoldDB" id="G3BDJ6"/>
<keyword evidence="3" id="KW-1185">Reference proteome</keyword>
<reference evidence="2 3" key="1">
    <citation type="journal article" date="2011" name="Proc. Natl. Acad. Sci. U.S.A.">
        <title>Comparative genomics of xylose-fermenting fungi for enhanced biofuel production.</title>
        <authorList>
            <person name="Wohlbach D.J."/>
            <person name="Kuo A."/>
            <person name="Sato T.K."/>
            <person name="Potts K.M."/>
            <person name="Salamov A.A."/>
            <person name="LaButti K.M."/>
            <person name="Sun H."/>
            <person name="Clum A."/>
            <person name="Pangilinan J.L."/>
            <person name="Lindquist E.A."/>
            <person name="Lucas S."/>
            <person name="Lapidus A."/>
            <person name="Jin M."/>
            <person name="Gunawan C."/>
            <person name="Balan V."/>
            <person name="Dale B.E."/>
            <person name="Jeffries T.W."/>
            <person name="Zinkel R."/>
            <person name="Barry K.W."/>
            <person name="Grigoriev I.V."/>
            <person name="Gasch A.P."/>
        </authorList>
    </citation>
    <scope>NUCLEOTIDE SEQUENCE [LARGE SCALE GENOMIC DNA]</scope>
    <source>
        <strain evidence="3">ATCC 10573 / BCRC 21748 / CBS 615 / JCM 9827 / NBRC 10315 / NRRL Y-1498 / VKM Y-70</strain>
    </source>
</reference>
<dbReference type="Proteomes" id="UP000000707">
    <property type="component" value="Unassembled WGS sequence"/>
</dbReference>